<dbReference type="AlphaFoldDB" id="A0A0F9WK44"/>
<organism evidence="1">
    <name type="scientific">marine sediment metagenome</name>
    <dbReference type="NCBI Taxonomy" id="412755"/>
    <lineage>
        <taxon>unclassified sequences</taxon>
        <taxon>metagenomes</taxon>
        <taxon>ecological metagenomes</taxon>
    </lineage>
</organism>
<evidence type="ECO:0000313" key="1">
    <source>
        <dbReference type="EMBL" id="KKN78833.1"/>
    </source>
</evidence>
<gene>
    <name evidence="1" type="ORF">LCGC14_0346050</name>
</gene>
<dbReference type="EMBL" id="LAZR01000256">
    <property type="protein sequence ID" value="KKN78833.1"/>
    <property type="molecule type" value="Genomic_DNA"/>
</dbReference>
<proteinExistence type="predicted"/>
<comment type="caution">
    <text evidence="1">The sequence shown here is derived from an EMBL/GenBank/DDBJ whole genome shotgun (WGS) entry which is preliminary data.</text>
</comment>
<name>A0A0F9WK44_9ZZZZ</name>
<accession>A0A0F9WK44</accession>
<reference evidence="1" key="1">
    <citation type="journal article" date="2015" name="Nature">
        <title>Complex archaea that bridge the gap between prokaryotes and eukaryotes.</title>
        <authorList>
            <person name="Spang A."/>
            <person name="Saw J.H."/>
            <person name="Jorgensen S.L."/>
            <person name="Zaremba-Niedzwiedzka K."/>
            <person name="Martijn J."/>
            <person name="Lind A.E."/>
            <person name="van Eijk R."/>
            <person name="Schleper C."/>
            <person name="Guy L."/>
            <person name="Ettema T.J."/>
        </authorList>
    </citation>
    <scope>NUCLEOTIDE SEQUENCE</scope>
</reference>
<protein>
    <submittedName>
        <fullName evidence="1">Uncharacterized protein</fullName>
    </submittedName>
</protein>
<sequence>MYYHVKTNYDQLKPNDRFTVRYDNKLMTWQEYLEAKRHGLCKVLSDMWAANQHDSKVSFTLNYPVWKWQA</sequence>